<dbReference type="Pfam" id="PF01963">
    <property type="entry name" value="TraB_PrgY_gumN"/>
    <property type="match status" value="1"/>
</dbReference>
<gene>
    <name evidence="1" type="ORF">J0H12_05045</name>
</gene>
<dbReference type="AlphaFoldDB" id="A0A8J7TUK6"/>
<accession>A0A8J7TUK6</accession>
<proteinExistence type="predicted"/>
<sequence length="389" mass="45626">MSYFFKKFFFILTSIQSFSTGWGSSLPLKNNDQFSEDQVVKQSLILQSKISALVPMPRQHRPYLYKLTPPQDSNYKKFTVLGTNHAYPHCMLPPSVLKKFSEAQHAIFELTPEYWADKRSVTKEELKRTGAFINIPAEVERLVKQQLEWLQAFYEEQEIENPSLFKREDKISFLQSKQAEEELRIKEFLTNWDNSLSDERRQYILALLQEEFPELNLTDIGVFHPIAVSQFLQELEYMNTAPNHLEVIDHYLYRYSLESSIPVYNLDTITLRYEAQLNEFAENVISLDIFSIESSIELMAAPSKPLQQKAPRSLEDHMEISIIYDYHHNRWKATNNSIACDLRTQAWLPKLEKYIQLKEDTFVAVGIAHTPDILKWAQEKGYTIKRSKH</sequence>
<dbReference type="EMBL" id="JAFKGL010000019">
    <property type="protein sequence ID" value="MBN9413272.1"/>
    <property type="molecule type" value="Genomic_DNA"/>
</dbReference>
<dbReference type="InterPro" id="IPR002816">
    <property type="entry name" value="TraB/PrgY/GumN_fam"/>
</dbReference>
<evidence type="ECO:0000313" key="2">
    <source>
        <dbReference type="Proteomes" id="UP000664414"/>
    </source>
</evidence>
<dbReference type="Proteomes" id="UP000664414">
    <property type="component" value="Unassembled WGS sequence"/>
</dbReference>
<comment type="caution">
    <text evidence="1">The sequence shown here is derived from an EMBL/GenBank/DDBJ whole genome shotgun (WGS) entry which is preliminary data.</text>
</comment>
<name>A0A8J7TUK6_9PROT</name>
<organism evidence="1 2">
    <name type="scientific">Candidatus Paracaedimonas acanthamoebae</name>
    <dbReference type="NCBI Taxonomy" id="244581"/>
    <lineage>
        <taxon>Bacteria</taxon>
        <taxon>Pseudomonadati</taxon>
        <taxon>Pseudomonadota</taxon>
        <taxon>Alphaproteobacteria</taxon>
        <taxon>Holosporales</taxon>
        <taxon>Caedimonadaceae</taxon>
        <taxon>Candidatus Paracaedimonas</taxon>
    </lineage>
</organism>
<evidence type="ECO:0000313" key="1">
    <source>
        <dbReference type="EMBL" id="MBN9413272.1"/>
    </source>
</evidence>
<reference evidence="1" key="1">
    <citation type="submission" date="2021-02" db="EMBL/GenBank/DDBJ databases">
        <title>Thiocyanate and organic carbon inputs drive convergent selection for specific autotrophic Afipia and Thiobacillus strains within complex microbiomes.</title>
        <authorList>
            <person name="Huddy R.J."/>
            <person name="Sachdeva R."/>
            <person name="Kadzinga F."/>
            <person name="Kantor R.S."/>
            <person name="Harrison S.T.L."/>
            <person name="Banfield J.F."/>
        </authorList>
    </citation>
    <scope>NUCLEOTIDE SEQUENCE</scope>
    <source>
        <strain evidence="1">SCN18_10_11_15_R4_P_38_20</strain>
    </source>
</reference>
<protein>
    <submittedName>
        <fullName evidence="1">TraB/GumN family protein</fullName>
    </submittedName>
</protein>